<organism evidence="5 6">
    <name type="scientific">Kosakonia oryziphila</name>
    <dbReference type="NCBI Taxonomy" id="1005667"/>
    <lineage>
        <taxon>Bacteria</taxon>
        <taxon>Pseudomonadati</taxon>
        <taxon>Pseudomonadota</taxon>
        <taxon>Gammaproteobacteria</taxon>
        <taxon>Enterobacterales</taxon>
        <taxon>Enterobacteriaceae</taxon>
        <taxon>Kosakonia</taxon>
    </lineage>
</organism>
<gene>
    <name evidence="5" type="ORF">GA0061070_10111</name>
</gene>
<dbReference type="GO" id="GO:0007155">
    <property type="term" value="P:cell adhesion"/>
    <property type="evidence" value="ECO:0007669"/>
    <property type="project" value="InterPro"/>
</dbReference>
<evidence type="ECO:0000256" key="2">
    <source>
        <dbReference type="ARBA" id="ARBA00010116"/>
    </source>
</evidence>
<dbReference type="InterPro" id="IPR024519">
    <property type="entry name" value="IAT_beta"/>
</dbReference>
<reference evidence="6" key="1">
    <citation type="submission" date="2016-08" db="EMBL/GenBank/DDBJ databases">
        <authorList>
            <person name="Varghese N."/>
            <person name="Submissions Spin"/>
        </authorList>
    </citation>
    <scope>NUCLEOTIDE SEQUENCE [LARGE SCALE GENOMIC DNA]</scope>
    <source>
        <strain evidence="6">REICA_142</strain>
    </source>
</reference>
<protein>
    <submittedName>
        <fullName evidence="5">Invasin, domain 3</fullName>
    </submittedName>
</protein>
<dbReference type="FunFam" id="2.60.40.10:FF:000182">
    <property type="entry name" value="Gamma intimin"/>
    <property type="match status" value="1"/>
</dbReference>
<dbReference type="Gene3D" id="2.40.160.160">
    <property type="entry name" value="Inverse autotransporter, beta-domain"/>
    <property type="match status" value="1"/>
</dbReference>
<dbReference type="InterPro" id="IPR038177">
    <property type="entry name" value="IAT_beta_sf"/>
</dbReference>
<sequence>MTPSELASLPVQPYFLRQDETPASVAATFGLSLAQLETVNRFRTFRVPFAQLGTGDEIDVPTSAAINTIQSQMVRQTPNNIRRQNDGETRAALIAQNVQTMGGMLDSSRNGGAAAGMARSMATGAANDAVQQWLGQFGTAQAQLSLNEKNSLANSSVDWLIPVYDSPKNMFFSQIGARNKDGRNTLNLGLGMRWFSSRWMFGFNNFFDDDITGNNRRIGFGAEARTDYLQFAGNTYFRLNNWHQSRDFSDYDERPANGFDARMDGWLPAYPQLGGKLMYEQYYGNEVALFGKDNRQRNPYAVTVGLNWTPFPLLTLGVDERMGKSGQNETSVNLQLTWRPDDSLSSQLSSDGVSASRLVEHSRYDLVDRNNNIVLDYRKQELIQLALNTSNITGAAGTTWPLNTAVQSKYGVRTVILNATSFTAAGGTVTPQDKTHFSLTLPEYRMAQQNPDGGAAANNLNTYTLTVVAEDEKGNLSPSKTVTVTVLPPVLSIDGALQVSNDNAPANNKTTITVTALIGDSNGHAVKNQPMTFTTTYADGSTNIQTAVTNAEGRASVDITSRVAGTATVVVTAGTASKSTQVHFIATDIDASHSVLTITPPSILANGSAVATLYLQARDAAGNPVTGKAAQLNFPGIGVRVAVSAATESPVGSGDYTAQVNGTQPGTVTLGVTLDGSAMAGLNADLTLTADSGSASLTNSGAGLSTLTDDAVANGTATDSVKAVVTDAHGNPVAGVSVGFSADNGATIAATGTTGADGSVTVTLTSTTAGTSTVTATLGSSTATTAARFVADSGSASLTNSG</sequence>
<dbReference type="Proteomes" id="UP000198515">
    <property type="component" value="Unassembled WGS sequence"/>
</dbReference>
<dbReference type="InterPro" id="IPR003344">
    <property type="entry name" value="Big_1_dom"/>
</dbReference>
<keyword evidence="3" id="KW-0677">Repeat</keyword>
<dbReference type="InterPro" id="IPR013783">
    <property type="entry name" value="Ig-like_fold"/>
</dbReference>
<dbReference type="AlphaFoldDB" id="A0A1C4CC00"/>
<dbReference type="InterPro" id="IPR003535">
    <property type="entry name" value="Intimin/invasin_bac"/>
</dbReference>
<dbReference type="InterPro" id="IPR008964">
    <property type="entry name" value="Invasin/intimin_cell_adhesion"/>
</dbReference>
<dbReference type="EMBL" id="FMBC01000011">
    <property type="protein sequence ID" value="SCC16572.1"/>
    <property type="molecule type" value="Genomic_DNA"/>
</dbReference>
<dbReference type="Pfam" id="PF09134">
    <property type="entry name" value="Invasin_D3"/>
    <property type="match status" value="1"/>
</dbReference>
<dbReference type="Gene3D" id="2.60.40.10">
    <property type="entry name" value="Immunoglobulins"/>
    <property type="match status" value="3"/>
</dbReference>
<feature type="non-terminal residue" evidence="5">
    <location>
        <position position="802"/>
    </location>
</feature>
<proteinExistence type="inferred from homology"/>
<comment type="subcellular location">
    <subcellularLocation>
        <location evidence="1">Cell outer membrane</location>
    </subcellularLocation>
</comment>
<dbReference type="InterPro" id="IPR015217">
    <property type="entry name" value="Invasin_dom_3"/>
</dbReference>
<feature type="domain" description="Big-1" evidence="4">
    <location>
        <begin position="494"/>
        <end position="585"/>
    </location>
</feature>
<dbReference type="PROSITE" id="PS51127">
    <property type="entry name" value="BIG1"/>
    <property type="match status" value="2"/>
</dbReference>
<dbReference type="InterPro" id="IPR051715">
    <property type="entry name" value="Intimin-Invasin_domain"/>
</dbReference>
<dbReference type="PRINTS" id="PR01369">
    <property type="entry name" value="INTIMIN"/>
</dbReference>
<evidence type="ECO:0000313" key="5">
    <source>
        <dbReference type="EMBL" id="SCC16572.1"/>
    </source>
</evidence>
<comment type="similarity">
    <text evidence="2">Belongs to the intimin/invasin family.</text>
</comment>
<evidence type="ECO:0000313" key="6">
    <source>
        <dbReference type="Proteomes" id="UP000198515"/>
    </source>
</evidence>
<dbReference type="FunFam" id="2.40.160.160:FF:000001">
    <property type="entry name" value="Intimin-like inverse autotransporter SinH"/>
    <property type="match status" value="1"/>
</dbReference>
<dbReference type="SUPFAM" id="SSF49373">
    <property type="entry name" value="Invasin/intimin cell-adhesion fragments"/>
    <property type="match status" value="3"/>
</dbReference>
<dbReference type="SMART" id="SM00634">
    <property type="entry name" value="BID_1"/>
    <property type="match status" value="3"/>
</dbReference>
<feature type="domain" description="Big-1" evidence="4">
    <location>
        <begin position="701"/>
        <end position="790"/>
    </location>
</feature>
<evidence type="ECO:0000256" key="1">
    <source>
        <dbReference type="ARBA" id="ARBA00004442"/>
    </source>
</evidence>
<keyword evidence="6" id="KW-1185">Reference proteome</keyword>
<dbReference type="Pfam" id="PF02369">
    <property type="entry name" value="Big_1"/>
    <property type="match status" value="2"/>
</dbReference>
<name>A0A1C4CC00_9ENTR</name>
<dbReference type="GO" id="GO:0009279">
    <property type="term" value="C:cell outer membrane"/>
    <property type="evidence" value="ECO:0007669"/>
    <property type="project" value="UniProtKB-SubCell"/>
</dbReference>
<evidence type="ECO:0000256" key="3">
    <source>
        <dbReference type="ARBA" id="ARBA00022737"/>
    </source>
</evidence>
<dbReference type="PANTHER" id="PTHR39576">
    <property type="entry name" value="ATTACHING AND EFFACING PROTEIN HOMOLOG-RELATED-RELATED"/>
    <property type="match status" value="1"/>
</dbReference>
<dbReference type="PANTHER" id="PTHR39576:SF2">
    <property type="entry name" value="ATTACHING AND EFFACING PROTEIN HOMOLOG-RELATED"/>
    <property type="match status" value="1"/>
</dbReference>
<accession>A0A1C4CC00</accession>
<evidence type="ECO:0000259" key="4">
    <source>
        <dbReference type="PROSITE" id="PS51127"/>
    </source>
</evidence>
<dbReference type="Pfam" id="PF11924">
    <property type="entry name" value="IAT_beta"/>
    <property type="match status" value="1"/>
</dbReference>